<dbReference type="HOGENOM" id="CLU_2850510_0_0_1"/>
<reference evidence="2 3" key="1">
    <citation type="submission" date="2014-04" db="EMBL/GenBank/DDBJ databases">
        <authorList>
            <consortium name="DOE Joint Genome Institute"/>
            <person name="Kuo A."/>
            <person name="Tarkka M."/>
            <person name="Buscot F."/>
            <person name="Kohler A."/>
            <person name="Nagy L.G."/>
            <person name="Floudas D."/>
            <person name="Copeland A."/>
            <person name="Barry K.W."/>
            <person name="Cichocki N."/>
            <person name="Veneault-Fourrey C."/>
            <person name="LaButti K."/>
            <person name="Lindquist E.A."/>
            <person name="Lipzen A."/>
            <person name="Lundell T."/>
            <person name="Morin E."/>
            <person name="Murat C."/>
            <person name="Sun H."/>
            <person name="Tunlid A."/>
            <person name="Henrissat B."/>
            <person name="Grigoriev I.V."/>
            <person name="Hibbett D.S."/>
            <person name="Martin F."/>
            <person name="Nordberg H.P."/>
            <person name="Cantor M.N."/>
            <person name="Hua S.X."/>
        </authorList>
    </citation>
    <scope>NUCLEOTIDE SEQUENCE [LARGE SCALE GENOMIC DNA]</scope>
    <source>
        <strain evidence="2 3">F 1598</strain>
    </source>
</reference>
<organism evidence="2 3">
    <name type="scientific">Piloderma croceum (strain F 1598)</name>
    <dbReference type="NCBI Taxonomy" id="765440"/>
    <lineage>
        <taxon>Eukaryota</taxon>
        <taxon>Fungi</taxon>
        <taxon>Dikarya</taxon>
        <taxon>Basidiomycota</taxon>
        <taxon>Agaricomycotina</taxon>
        <taxon>Agaricomycetes</taxon>
        <taxon>Agaricomycetidae</taxon>
        <taxon>Atheliales</taxon>
        <taxon>Atheliaceae</taxon>
        <taxon>Piloderma</taxon>
    </lineage>
</organism>
<dbReference type="Proteomes" id="UP000054166">
    <property type="component" value="Unassembled WGS sequence"/>
</dbReference>
<name>A0A0C3BNP3_PILCF</name>
<evidence type="ECO:0000313" key="2">
    <source>
        <dbReference type="EMBL" id="KIM78947.1"/>
    </source>
</evidence>
<accession>A0A0C3BNP3</accession>
<gene>
    <name evidence="2" type="ORF">PILCRDRAFT_580990</name>
</gene>
<proteinExistence type="predicted"/>
<keyword evidence="1" id="KW-1133">Transmembrane helix</keyword>
<evidence type="ECO:0000256" key="1">
    <source>
        <dbReference type="SAM" id="Phobius"/>
    </source>
</evidence>
<dbReference type="InParanoid" id="A0A0C3BNP3"/>
<dbReference type="AlphaFoldDB" id="A0A0C3BNP3"/>
<feature type="transmembrane region" description="Helical" evidence="1">
    <location>
        <begin position="41"/>
        <end position="62"/>
    </location>
</feature>
<keyword evidence="1" id="KW-0812">Transmembrane</keyword>
<evidence type="ECO:0000313" key="3">
    <source>
        <dbReference type="Proteomes" id="UP000054166"/>
    </source>
</evidence>
<dbReference type="EMBL" id="KN833013">
    <property type="protein sequence ID" value="KIM78947.1"/>
    <property type="molecule type" value="Genomic_DNA"/>
</dbReference>
<keyword evidence="1" id="KW-0472">Membrane</keyword>
<keyword evidence="3" id="KW-1185">Reference proteome</keyword>
<reference evidence="3" key="2">
    <citation type="submission" date="2015-01" db="EMBL/GenBank/DDBJ databases">
        <title>Evolutionary Origins and Diversification of the Mycorrhizal Mutualists.</title>
        <authorList>
            <consortium name="DOE Joint Genome Institute"/>
            <consortium name="Mycorrhizal Genomics Consortium"/>
            <person name="Kohler A."/>
            <person name="Kuo A."/>
            <person name="Nagy L.G."/>
            <person name="Floudas D."/>
            <person name="Copeland A."/>
            <person name="Barry K.W."/>
            <person name="Cichocki N."/>
            <person name="Veneault-Fourrey C."/>
            <person name="LaButti K."/>
            <person name="Lindquist E.A."/>
            <person name="Lipzen A."/>
            <person name="Lundell T."/>
            <person name="Morin E."/>
            <person name="Murat C."/>
            <person name="Riley R."/>
            <person name="Ohm R."/>
            <person name="Sun H."/>
            <person name="Tunlid A."/>
            <person name="Henrissat B."/>
            <person name="Grigoriev I.V."/>
            <person name="Hibbett D.S."/>
            <person name="Martin F."/>
        </authorList>
    </citation>
    <scope>NUCLEOTIDE SEQUENCE [LARGE SCALE GENOMIC DNA]</scope>
    <source>
        <strain evidence="3">F 1598</strain>
    </source>
</reference>
<protein>
    <submittedName>
        <fullName evidence="2">Uncharacterized protein</fullName>
    </submittedName>
</protein>
<sequence length="65" mass="7439">MRLWPICFARLYDKCRAAGVSCKYSWNILGEHDIRRSKIPAILICIVLGLSLEFMATSIAAYNKF</sequence>